<evidence type="ECO:0008006" key="3">
    <source>
        <dbReference type="Google" id="ProtNLM"/>
    </source>
</evidence>
<keyword evidence="2" id="KW-1185">Reference proteome</keyword>
<reference evidence="1 2" key="1">
    <citation type="journal article" date="2011" name="J. Bacteriol.">
        <title>Genome sequence of Methyloversatilis universalis FAM5T, a methylotrophic representative of the order Rhodocyclales.</title>
        <authorList>
            <person name="Kittichotirat W."/>
            <person name="Good N.M."/>
            <person name="Hall R."/>
            <person name="Bringel F."/>
            <person name="Lajus A."/>
            <person name="Medigue C."/>
            <person name="Smalley N.E."/>
            <person name="Beck D."/>
            <person name="Bumgarner R."/>
            <person name="Vuilleumier S."/>
            <person name="Kalyuzhnaya M.G."/>
        </authorList>
    </citation>
    <scope>NUCLEOTIDE SEQUENCE [LARGE SCALE GENOMIC DNA]</scope>
    <source>
        <strain evidence="2">ATCC BAA-1314 / JCM 13912 / FAM5</strain>
    </source>
</reference>
<dbReference type="AlphaFoldDB" id="F5RC39"/>
<dbReference type="STRING" id="1000565.METUNv1_01680"/>
<dbReference type="Proteomes" id="UP000005019">
    <property type="component" value="Unassembled WGS sequence"/>
</dbReference>
<proteinExistence type="predicted"/>
<accession>F5RC39</accession>
<dbReference type="Pfam" id="PF08809">
    <property type="entry name" value="DUF1799"/>
    <property type="match status" value="1"/>
</dbReference>
<dbReference type="EMBL" id="AFHG01000044">
    <property type="protein sequence ID" value="EGK71902.1"/>
    <property type="molecule type" value="Genomic_DNA"/>
</dbReference>
<organism evidence="1 2">
    <name type="scientific">Methyloversatilis universalis (strain ATCC BAA-1314 / DSM 25237 / JCM 13912 / CCUG 52030 / FAM5)</name>
    <dbReference type="NCBI Taxonomy" id="1000565"/>
    <lineage>
        <taxon>Bacteria</taxon>
        <taxon>Pseudomonadati</taxon>
        <taxon>Pseudomonadota</taxon>
        <taxon>Betaproteobacteria</taxon>
        <taxon>Nitrosomonadales</taxon>
        <taxon>Sterolibacteriaceae</taxon>
        <taxon>Methyloversatilis</taxon>
    </lineage>
</organism>
<name>F5RC39_METUF</name>
<dbReference type="eggNOG" id="ENOG5033AE0">
    <property type="taxonomic scope" value="Bacteria"/>
</dbReference>
<evidence type="ECO:0000313" key="1">
    <source>
        <dbReference type="EMBL" id="EGK71902.1"/>
    </source>
</evidence>
<gene>
    <name evidence="1" type="ORF">METUNv1_01680</name>
</gene>
<evidence type="ECO:0000313" key="2">
    <source>
        <dbReference type="Proteomes" id="UP000005019"/>
    </source>
</evidence>
<protein>
    <recommendedName>
        <fullName evidence="3">Phage protein</fullName>
    </recommendedName>
</protein>
<sequence length="89" mass="10060">MGELGLTEDDFAGQEFDVWPENWVPLQVLSAMQTQWRCGPAGAIGLDYNVLPEIWRRCKVPPAERDRVFSDLQVMEDAALAELRKPASK</sequence>
<comment type="caution">
    <text evidence="1">The sequence shown here is derived from an EMBL/GenBank/DDBJ whole genome shotgun (WGS) entry which is preliminary data.</text>
</comment>
<dbReference type="InterPro" id="IPR014915">
    <property type="entry name" value="Phage_TLS_TfmB"/>
</dbReference>